<name>A0AAD8YQK6_9TELE</name>
<feature type="region of interest" description="Disordered" evidence="1">
    <location>
        <begin position="98"/>
        <end position="127"/>
    </location>
</feature>
<proteinExistence type="predicted"/>
<accession>A0AAD8YQK6</accession>
<dbReference type="EMBL" id="JAROKS010000026">
    <property type="protein sequence ID" value="KAK1785500.1"/>
    <property type="molecule type" value="Genomic_DNA"/>
</dbReference>
<organism evidence="2 3">
    <name type="scientific">Electrophorus voltai</name>
    <dbReference type="NCBI Taxonomy" id="2609070"/>
    <lineage>
        <taxon>Eukaryota</taxon>
        <taxon>Metazoa</taxon>
        <taxon>Chordata</taxon>
        <taxon>Craniata</taxon>
        <taxon>Vertebrata</taxon>
        <taxon>Euteleostomi</taxon>
        <taxon>Actinopterygii</taxon>
        <taxon>Neopterygii</taxon>
        <taxon>Teleostei</taxon>
        <taxon>Ostariophysi</taxon>
        <taxon>Gymnotiformes</taxon>
        <taxon>Gymnotoidei</taxon>
        <taxon>Gymnotidae</taxon>
        <taxon>Electrophorus</taxon>
    </lineage>
</organism>
<keyword evidence="3" id="KW-1185">Reference proteome</keyword>
<evidence type="ECO:0000313" key="2">
    <source>
        <dbReference type="EMBL" id="KAK1785500.1"/>
    </source>
</evidence>
<gene>
    <name evidence="2" type="ORF">P4O66_018262</name>
</gene>
<protein>
    <submittedName>
        <fullName evidence="2">Uncharacterized protein</fullName>
    </submittedName>
</protein>
<feature type="compositionally biased region" description="Polar residues" evidence="1">
    <location>
        <begin position="103"/>
        <end position="114"/>
    </location>
</feature>
<dbReference type="Proteomes" id="UP001239994">
    <property type="component" value="Unassembled WGS sequence"/>
</dbReference>
<evidence type="ECO:0000256" key="1">
    <source>
        <dbReference type="SAM" id="MobiDB-lite"/>
    </source>
</evidence>
<comment type="caution">
    <text evidence="2">The sequence shown here is derived from an EMBL/GenBank/DDBJ whole genome shotgun (WGS) entry which is preliminary data.</text>
</comment>
<dbReference type="AlphaFoldDB" id="A0AAD8YQK6"/>
<reference evidence="2" key="1">
    <citation type="submission" date="2023-03" db="EMBL/GenBank/DDBJ databases">
        <title>Electrophorus voltai genome.</title>
        <authorList>
            <person name="Bian C."/>
        </authorList>
    </citation>
    <scope>NUCLEOTIDE SEQUENCE</scope>
    <source>
        <strain evidence="2">CB-2022</strain>
        <tissue evidence="2">Muscle</tissue>
    </source>
</reference>
<sequence>MRPAGRENRSSSCCVAGGLLRLTGRRQSPQLDLGAGLCHLPPSSQFLLIQFGSLPGWAGVAQCSHSVEEACECLHTCVLLSVWVLGMLLACGVSTVTPRRGTPSENPLNRWQCHSSRREPRRPPFARGGAKLTARYRTCRLRPDPYRTP</sequence>
<evidence type="ECO:0000313" key="3">
    <source>
        <dbReference type="Proteomes" id="UP001239994"/>
    </source>
</evidence>